<comment type="caution">
    <text evidence="2">The sequence shown here is derived from an EMBL/GenBank/DDBJ whole genome shotgun (WGS) entry which is preliminary data.</text>
</comment>
<feature type="compositionally biased region" description="Low complexity" evidence="1">
    <location>
        <begin position="1"/>
        <end position="10"/>
    </location>
</feature>
<dbReference type="AlphaFoldDB" id="A0A819YIE6"/>
<evidence type="ECO:0000256" key="1">
    <source>
        <dbReference type="SAM" id="MobiDB-lite"/>
    </source>
</evidence>
<evidence type="ECO:0000313" key="3">
    <source>
        <dbReference type="Proteomes" id="UP000663874"/>
    </source>
</evidence>
<protein>
    <submittedName>
        <fullName evidence="2">Uncharacterized protein</fullName>
    </submittedName>
</protein>
<organism evidence="2 3">
    <name type="scientific">Rotaria sordida</name>
    <dbReference type="NCBI Taxonomy" id="392033"/>
    <lineage>
        <taxon>Eukaryota</taxon>
        <taxon>Metazoa</taxon>
        <taxon>Spiralia</taxon>
        <taxon>Gnathifera</taxon>
        <taxon>Rotifera</taxon>
        <taxon>Eurotatoria</taxon>
        <taxon>Bdelloidea</taxon>
        <taxon>Philodinida</taxon>
        <taxon>Philodinidae</taxon>
        <taxon>Rotaria</taxon>
    </lineage>
</organism>
<accession>A0A819YIE6</accession>
<reference evidence="2" key="1">
    <citation type="submission" date="2021-02" db="EMBL/GenBank/DDBJ databases">
        <authorList>
            <person name="Nowell W R."/>
        </authorList>
    </citation>
    <scope>NUCLEOTIDE SEQUENCE</scope>
</reference>
<gene>
    <name evidence="2" type="ORF">FNK824_LOCUS34148</name>
</gene>
<dbReference type="Proteomes" id="UP000663874">
    <property type="component" value="Unassembled WGS sequence"/>
</dbReference>
<dbReference type="PANTHER" id="PTHR46954">
    <property type="entry name" value="C2H2-TYPE DOMAIN-CONTAINING PROTEIN"/>
    <property type="match status" value="1"/>
</dbReference>
<sequence length="346" mass="38937">MFQSDSSTTKKSQKSIEPEQNSGHPSIDDACPDLLATIEEIASFGVADDDRRRIEVIRGYLTLGDLLENKHEDSHFTAATIGTVKDIVSLFGNDSIFLLSQDDTCKVSLGLLAAKKQAPLLMHFDYVIQLLDHDFAVAPCHQLTPSVCTAYLINITGDVGYSGPKYIAIRSAKHDKSISTNHRDDFGHLVKLQEKAGEVLAEIWSNTIIDSHPVMTSYVNISLTSQTSSYINEQWCDRHVVQSQYTLQIVRYDSKTRCDEWRSKFPKIFPPYFLSPLVPFARNSSDLVSAANDSKPRKFYGSLFQRLQLNRVVCEEIESDSIPFDCFCTTVQQSLSKQTYTQRDCP</sequence>
<name>A0A819YIE6_9BILA</name>
<feature type="region of interest" description="Disordered" evidence="1">
    <location>
        <begin position="1"/>
        <end position="29"/>
    </location>
</feature>
<proteinExistence type="predicted"/>
<dbReference type="EMBL" id="CAJOBE010013118">
    <property type="protein sequence ID" value="CAF4160229.1"/>
    <property type="molecule type" value="Genomic_DNA"/>
</dbReference>
<dbReference type="PANTHER" id="PTHR46954:SF1">
    <property type="entry name" value="C2H2-TYPE DOMAIN-CONTAINING PROTEIN"/>
    <property type="match status" value="1"/>
</dbReference>
<evidence type="ECO:0000313" key="2">
    <source>
        <dbReference type="EMBL" id="CAF4160229.1"/>
    </source>
</evidence>